<dbReference type="Proteomes" id="UP000478892">
    <property type="component" value="Unassembled WGS sequence"/>
</dbReference>
<name>A0A6L6WL10_9RHOB</name>
<accession>A0A6L6WL10</accession>
<gene>
    <name evidence="1" type="ORF">GO984_20055</name>
</gene>
<dbReference type="AlphaFoldDB" id="A0A6L6WL10"/>
<organism evidence="1 2">
    <name type="scientific">Parasedimentitalea huanghaiensis</name>
    <dbReference type="NCBI Taxonomy" id="2682100"/>
    <lineage>
        <taxon>Bacteria</taxon>
        <taxon>Pseudomonadati</taxon>
        <taxon>Pseudomonadota</taxon>
        <taxon>Alphaproteobacteria</taxon>
        <taxon>Rhodobacterales</taxon>
        <taxon>Paracoccaceae</taxon>
        <taxon>Parasedimentitalea</taxon>
    </lineage>
</organism>
<reference evidence="1 2" key="1">
    <citation type="submission" date="2019-12" db="EMBL/GenBank/DDBJ databases">
        <authorList>
            <person name="Zhang Y.-J."/>
        </authorList>
    </citation>
    <scope>NUCLEOTIDE SEQUENCE [LARGE SCALE GENOMIC DNA]</scope>
    <source>
        <strain evidence="1 2">CY05</strain>
    </source>
</reference>
<evidence type="ECO:0000313" key="2">
    <source>
        <dbReference type="Proteomes" id="UP000478892"/>
    </source>
</evidence>
<proteinExistence type="predicted"/>
<comment type="caution">
    <text evidence="1">The sequence shown here is derived from an EMBL/GenBank/DDBJ whole genome shotgun (WGS) entry which is preliminary data.</text>
</comment>
<sequence>MSLKPTHSAMVLRGEVRIAPEHLSERTAYAYSIRCSGVLAGEHVTCVVELEDSKKKISNQFQAATLHFIYKPSLEEGQKSIGLFAGRKQIFEFRIV</sequence>
<keyword evidence="2" id="KW-1185">Reference proteome</keyword>
<evidence type="ECO:0000313" key="1">
    <source>
        <dbReference type="EMBL" id="MVO18121.1"/>
    </source>
</evidence>
<dbReference type="EMBL" id="WQLV01000017">
    <property type="protein sequence ID" value="MVO18121.1"/>
    <property type="molecule type" value="Genomic_DNA"/>
</dbReference>
<dbReference type="RefSeq" id="WP_157024361.1">
    <property type="nucleotide sequence ID" value="NZ_WQLV01000017.1"/>
</dbReference>
<protein>
    <submittedName>
        <fullName evidence="1">Uncharacterized protein</fullName>
    </submittedName>
</protein>